<protein>
    <submittedName>
        <fullName evidence="3">Uncharacterized protein</fullName>
    </submittedName>
</protein>
<name>A0A8W8MRJ9_MAGGI</name>
<dbReference type="EnsemblMetazoa" id="G35.1">
    <property type="protein sequence ID" value="G35.1:cds"/>
    <property type="gene ID" value="G35"/>
</dbReference>
<evidence type="ECO:0000313" key="3">
    <source>
        <dbReference type="EnsemblMetazoa" id="G35.1:cds"/>
    </source>
</evidence>
<dbReference type="GO" id="GO:0016020">
    <property type="term" value="C:membrane"/>
    <property type="evidence" value="ECO:0007669"/>
    <property type="project" value="InterPro"/>
</dbReference>
<evidence type="ECO:0000256" key="1">
    <source>
        <dbReference type="ARBA" id="ARBA00010199"/>
    </source>
</evidence>
<dbReference type="AlphaFoldDB" id="A0A8W8MRJ9"/>
<accession>A0A8W8MRJ9</accession>
<keyword evidence="2" id="KW-0472">Membrane</keyword>
<evidence type="ECO:0000313" key="4">
    <source>
        <dbReference type="Proteomes" id="UP000005408"/>
    </source>
</evidence>
<dbReference type="Pfam" id="PF01554">
    <property type="entry name" value="MatE"/>
    <property type="match status" value="1"/>
</dbReference>
<feature type="transmembrane region" description="Helical" evidence="2">
    <location>
        <begin position="58"/>
        <end position="78"/>
    </location>
</feature>
<proteinExistence type="inferred from homology"/>
<dbReference type="PANTHER" id="PTHR11206">
    <property type="entry name" value="MULTIDRUG RESISTANCE PROTEIN"/>
    <property type="match status" value="1"/>
</dbReference>
<feature type="transmembrane region" description="Helical" evidence="2">
    <location>
        <begin position="29"/>
        <end position="46"/>
    </location>
</feature>
<keyword evidence="4" id="KW-1185">Reference proteome</keyword>
<keyword evidence="2" id="KW-0812">Transmembrane</keyword>
<dbReference type="InterPro" id="IPR002528">
    <property type="entry name" value="MATE_fam"/>
</dbReference>
<reference evidence="3" key="1">
    <citation type="submission" date="2022-08" db="UniProtKB">
        <authorList>
            <consortium name="EnsemblMetazoa"/>
        </authorList>
    </citation>
    <scope>IDENTIFICATION</scope>
    <source>
        <strain evidence="3">05x7-T-G4-1.051#20</strain>
    </source>
</reference>
<comment type="similarity">
    <text evidence="1">Belongs to the multi antimicrobial extrusion (MATE) (TC 2.A.66.1) family.</text>
</comment>
<evidence type="ECO:0000256" key="2">
    <source>
        <dbReference type="SAM" id="Phobius"/>
    </source>
</evidence>
<organism evidence="3 4">
    <name type="scientific">Magallana gigas</name>
    <name type="common">Pacific oyster</name>
    <name type="synonym">Crassostrea gigas</name>
    <dbReference type="NCBI Taxonomy" id="29159"/>
    <lineage>
        <taxon>Eukaryota</taxon>
        <taxon>Metazoa</taxon>
        <taxon>Spiralia</taxon>
        <taxon>Lophotrochozoa</taxon>
        <taxon>Mollusca</taxon>
        <taxon>Bivalvia</taxon>
        <taxon>Autobranchia</taxon>
        <taxon>Pteriomorphia</taxon>
        <taxon>Ostreida</taxon>
        <taxon>Ostreoidea</taxon>
        <taxon>Ostreidae</taxon>
        <taxon>Magallana</taxon>
    </lineage>
</organism>
<dbReference type="GO" id="GO:0042910">
    <property type="term" value="F:xenobiotic transmembrane transporter activity"/>
    <property type="evidence" value="ECO:0007669"/>
    <property type="project" value="InterPro"/>
</dbReference>
<keyword evidence="2" id="KW-1133">Transmembrane helix</keyword>
<sequence length="108" mass="11806">MLHLFKNVDVERYRKEAAELLKMSLPMSLTYLLLMLPTLVSLGFCGQMGKEIGDGMELALHITTALGYIVLIGLSSAVDTLFPQIHGTGNVGEIGFVLQRGKALKIPF</sequence>
<dbReference type="Proteomes" id="UP000005408">
    <property type="component" value="Unassembled WGS sequence"/>
</dbReference>
<dbReference type="GO" id="GO:0015297">
    <property type="term" value="F:antiporter activity"/>
    <property type="evidence" value="ECO:0007669"/>
    <property type="project" value="InterPro"/>
</dbReference>